<dbReference type="Pfam" id="PF13844">
    <property type="entry name" value="Glyco_transf_41"/>
    <property type="match status" value="2"/>
</dbReference>
<dbReference type="Proteomes" id="UP001244552">
    <property type="component" value="Unassembled WGS sequence"/>
</dbReference>
<accession>A0ABU0MTP9</accession>
<comment type="similarity">
    <text evidence="2">Belongs to the glycosyltransferase 41 family. O-GlcNAc transferase subfamily.</text>
</comment>
<evidence type="ECO:0000259" key="9">
    <source>
        <dbReference type="Pfam" id="PF13844"/>
    </source>
</evidence>
<feature type="domain" description="O-GlcNAc transferase C-terminal" evidence="9">
    <location>
        <begin position="226"/>
        <end position="406"/>
    </location>
</feature>
<name>A0ABU0MTP9_9PROT</name>
<dbReference type="SMART" id="SM00028">
    <property type="entry name" value="TPR"/>
    <property type="match status" value="6"/>
</dbReference>
<reference evidence="10 11" key="1">
    <citation type="submission" date="2023-07" db="EMBL/GenBank/DDBJ databases">
        <title>Genomic Encyclopedia of Type Strains, Phase IV (KMG-IV): sequencing the most valuable type-strain genomes for metagenomic binning, comparative biology and taxonomic classification.</title>
        <authorList>
            <person name="Goeker M."/>
        </authorList>
    </citation>
    <scope>NUCLEOTIDE SEQUENCE [LARGE SCALE GENOMIC DNA]</scope>
    <source>
        <strain evidence="10 11">DSM 19922</strain>
    </source>
</reference>
<dbReference type="InterPro" id="IPR051939">
    <property type="entry name" value="Glycosyltr_41/O-GlcNAc_trsf"/>
</dbReference>
<dbReference type="SUPFAM" id="SSF48452">
    <property type="entry name" value="TPR-like"/>
    <property type="match status" value="1"/>
</dbReference>
<keyword evidence="5 10" id="KW-0808">Transferase</keyword>
<evidence type="ECO:0000256" key="4">
    <source>
        <dbReference type="ARBA" id="ARBA00022676"/>
    </source>
</evidence>
<evidence type="ECO:0000256" key="6">
    <source>
        <dbReference type="ARBA" id="ARBA00022737"/>
    </source>
</evidence>
<feature type="domain" description="O-GlcNAc transferase C-terminal" evidence="9">
    <location>
        <begin position="428"/>
        <end position="603"/>
    </location>
</feature>
<dbReference type="Gene3D" id="1.25.40.10">
    <property type="entry name" value="Tetratricopeptide repeat domain"/>
    <property type="match status" value="2"/>
</dbReference>
<feature type="repeat" description="TPR" evidence="8">
    <location>
        <begin position="139"/>
        <end position="172"/>
    </location>
</feature>
<dbReference type="SUPFAM" id="SSF53756">
    <property type="entry name" value="UDP-Glycosyltransferase/glycogen phosphorylase"/>
    <property type="match status" value="1"/>
</dbReference>
<comment type="pathway">
    <text evidence="1">Protein modification; protein glycosylation.</text>
</comment>
<dbReference type="PROSITE" id="PS50005">
    <property type="entry name" value="TPR"/>
    <property type="match status" value="2"/>
</dbReference>
<comment type="caution">
    <text evidence="10">The sequence shown here is derived from an EMBL/GenBank/DDBJ whole genome shotgun (WGS) entry which is preliminary data.</text>
</comment>
<dbReference type="EC" id="2.4.1.255" evidence="3"/>
<feature type="repeat" description="TPR" evidence="8">
    <location>
        <begin position="105"/>
        <end position="138"/>
    </location>
</feature>
<keyword evidence="6" id="KW-0677">Repeat</keyword>
<dbReference type="EMBL" id="JAUSVU010000027">
    <property type="protein sequence ID" value="MDQ0536491.1"/>
    <property type="molecule type" value="Genomic_DNA"/>
</dbReference>
<dbReference type="InterPro" id="IPR011990">
    <property type="entry name" value="TPR-like_helical_dom_sf"/>
</dbReference>
<dbReference type="GO" id="GO:0016740">
    <property type="term" value="F:transferase activity"/>
    <property type="evidence" value="ECO:0007669"/>
    <property type="project" value="UniProtKB-KW"/>
</dbReference>
<evidence type="ECO:0000256" key="2">
    <source>
        <dbReference type="ARBA" id="ARBA00005386"/>
    </source>
</evidence>
<dbReference type="Pfam" id="PF13432">
    <property type="entry name" value="TPR_16"/>
    <property type="match status" value="1"/>
</dbReference>
<keyword evidence="4" id="KW-0328">Glycosyltransferase</keyword>
<dbReference type="Gene3D" id="3.40.50.2000">
    <property type="entry name" value="Glycogen Phosphorylase B"/>
    <property type="match status" value="1"/>
</dbReference>
<dbReference type="InterPro" id="IPR029489">
    <property type="entry name" value="OGT/SEC/SPY_C"/>
</dbReference>
<dbReference type="PANTHER" id="PTHR44835:SF1">
    <property type="entry name" value="PROTEIN O-GLCNAC TRANSFERASE"/>
    <property type="match status" value="1"/>
</dbReference>
<keyword evidence="11" id="KW-1185">Reference proteome</keyword>
<keyword evidence="7 8" id="KW-0802">TPR repeat</keyword>
<dbReference type="InterPro" id="IPR019734">
    <property type="entry name" value="TPR_rpt"/>
</dbReference>
<evidence type="ECO:0000256" key="7">
    <source>
        <dbReference type="ARBA" id="ARBA00022803"/>
    </source>
</evidence>
<evidence type="ECO:0000256" key="5">
    <source>
        <dbReference type="ARBA" id="ARBA00022679"/>
    </source>
</evidence>
<organism evidence="10 11">
    <name type="scientific">Azospirillum picis</name>
    <dbReference type="NCBI Taxonomy" id="488438"/>
    <lineage>
        <taxon>Bacteria</taxon>
        <taxon>Pseudomonadati</taxon>
        <taxon>Pseudomonadota</taxon>
        <taxon>Alphaproteobacteria</taxon>
        <taxon>Rhodospirillales</taxon>
        <taxon>Azospirillaceae</taxon>
        <taxon>Azospirillum</taxon>
    </lineage>
</organism>
<evidence type="ECO:0000313" key="11">
    <source>
        <dbReference type="Proteomes" id="UP001244552"/>
    </source>
</evidence>
<dbReference type="RefSeq" id="WP_209989220.1">
    <property type="nucleotide sequence ID" value="NZ_JAGINO010000027.1"/>
</dbReference>
<proteinExistence type="inferred from homology"/>
<dbReference type="Pfam" id="PF13414">
    <property type="entry name" value="TPR_11"/>
    <property type="match status" value="1"/>
</dbReference>
<evidence type="ECO:0000313" key="10">
    <source>
        <dbReference type="EMBL" id="MDQ0536491.1"/>
    </source>
</evidence>
<dbReference type="PANTHER" id="PTHR44835">
    <property type="entry name" value="UDP-N-ACETYLGLUCOSAMINE--PEPTIDE N-ACETYLGLUCOSAMINYLTRANSFERASE SPINDLY-RELATED"/>
    <property type="match status" value="1"/>
</dbReference>
<evidence type="ECO:0000256" key="8">
    <source>
        <dbReference type="PROSITE-ProRule" id="PRU00339"/>
    </source>
</evidence>
<dbReference type="Gene3D" id="3.40.50.11380">
    <property type="match status" value="1"/>
</dbReference>
<evidence type="ECO:0000256" key="3">
    <source>
        <dbReference type="ARBA" id="ARBA00011970"/>
    </source>
</evidence>
<evidence type="ECO:0000256" key="1">
    <source>
        <dbReference type="ARBA" id="ARBA00004922"/>
    </source>
</evidence>
<sequence length="621" mass="68124">MTVDDEFADALAHHEAGRLDLAEAGYRALLARHPDHPHANNNLAVLLRATRRQQEAAAHYRRAITARPEDAAVRNNFACALEEQGHCTEAIATARVALSLHPGKADGWFNTGNMLTAYGDLCGAMAAYQRAVRLDPAMAGAYSNLGDAQRRRGELSLAILSYRTAIRLQPDLPQPIVNLGEALKDQGRVTEAIAVLQDGLERHPALPLLHSNLLLALHYSPLVPPEVIARAHAHWNDRHARGLGRCTPFANDRTAERRLRVGYVSPDFCEHACAGFIEPLLHHHDRGAVEVVGYPTSRRQDGTTERMRRLTDAWHPLTGLDEDAAARRIEQDRIDILVDLAAHTAGGRLLLFARKPAPIQVTWLGYPDGTGMPAMDYRLTDAVADPPGETDGWHAERLVRLPNGFLAFTVGGGLAPPAPPPVQRNGFVTFGSFNTVAKLTPTVLRLWSEILTALPSSRLLLKSAAFADGPTRDNHLRRFARHGVAAERLDLQAQVPSTEEHLRLYDRVDIALDPFPYNGTTTTCEALKMGVPVVTLAGRHHVARVGASLLTRCGLADLVADSESRYVAAALALARDLPRLSALRLGMRNRLERSPLGDPRGFARSVEAAYRTMWRRWVDSG</sequence>
<gene>
    <name evidence="10" type="ORF">QO018_005388</name>
</gene>
<protein>
    <recommendedName>
        <fullName evidence="3">protein O-GlcNAc transferase</fullName>
        <ecNumber evidence="3">2.4.1.255</ecNumber>
    </recommendedName>
</protein>